<accession>A0A0B4GMF8</accession>
<comment type="caution">
    <text evidence="2">The sequence shown here is derived from an EMBL/GenBank/DDBJ whole genome shotgun (WGS) entry which is preliminary data.</text>
</comment>
<proteinExistence type="predicted"/>
<gene>
    <name evidence="2" type="ORF">MGU_11700</name>
</gene>
<dbReference type="AlphaFoldDB" id="A0A0B4GMF8"/>
<feature type="region of interest" description="Disordered" evidence="1">
    <location>
        <begin position="1"/>
        <end position="27"/>
    </location>
</feature>
<sequence>MASKRTHDDDAAIERSPQRRALAADESSIREASSIRQRAERYRLATAKMPLDSLTCTWTRGKNRRLQQQQVSRLCDDFRELGLEREAEENFLLVQCSAAAVEQMLGFLGVGRLLKDGESARDRTWSFHDWLVVNSGEEVEVMAGQHRMAALRQYATKTGSDTGKLWWTCYIYDADSLPRELDMQLRMNRRGSSLPDSAADMWMQLVQAQEQDGRLFHGNKAAVQKRMREVLRLGGGDTFPAGRVVTLWRNDRWRSMITRWCRTEVGRGTFTNISTWEWMASLRIDNYWFSVFEEVLGVLHSLPCDGADSVTKADWAEFVKALGGRAYGESEAMELFYPERDDEMDELAKKRRRRQSQRRKGFLRGLGDAEYDAVFRHIVHNGSHTGTRQSFPDVEGFLKTKKDEGQIMRRVMEHVVRWVNGSPYEVVDNRDNNKPLLRGRKPYRN</sequence>
<dbReference type="HOGENOM" id="CLU_038382_0_0_1"/>
<reference evidence="2 3" key="1">
    <citation type="journal article" date="2014" name="Proc. Natl. Acad. Sci. U.S.A.">
        <title>Trajectory and genomic determinants of fungal-pathogen speciation and host adaptation.</title>
        <authorList>
            <person name="Hu X."/>
            <person name="Xiao G."/>
            <person name="Zheng P."/>
            <person name="Shang Y."/>
            <person name="Su Y."/>
            <person name="Zhang X."/>
            <person name="Liu X."/>
            <person name="Zhan S."/>
            <person name="St Leger R.J."/>
            <person name="Wang C."/>
        </authorList>
    </citation>
    <scope>NUCLEOTIDE SEQUENCE [LARGE SCALE GENOMIC DNA]</scope>
    <source>
        <strain evidence="2 3">ARSEF 977</strain>
    </source>
</reference>
<protein>
    <submittedName>
        <fullName evidence="2">Uncharacterized protein</fullName>
    </submittedName>
</protein>
<name>A0A0B4GMF8_METGA</name>
<feature type="compositionally biased region" description="Basic and acidic residues" evidence="1">
    <location>
        <begin position="1"/>
        <end position="17"/>
    </location>
</feature>
<dbReference type="EMBL" id="AZNH01000305">
    <property type="protein sequence ID" value="KID80877.1"/>
    <property type="molecule type" value="Genomic_DNA"/>
</dbReference>
<evidence type="ECO:0000313" key="3">
    <source>
        <dbReference type="Proteomes" id="UP000031192"/>
    </source>
</evidence>
<dbReference type="Proteomes" id="UP000031192">
    <property type="component" value="Unassembled WGS sequence"/>
</dbReference>
<organism evidence="2 3">
    <name type="scientific">Metarhizium guizhouense (strain ARSEF 977)</name>
    <dbReference type="NCBI Taxonomy" id="1276136"/>
    <lineage>
        <taxon>Eukaryota</taxon>
        <taxon>Fungi</taxon>
        <taxon>Dikarya</taxon>
        <taxon>Ascomycota</taxon>
        <taxon>Pezizomycotina</taxon>
        <taxon>Sordariomycetes</taxon>
        <taxon>Hypocreomycetidae</taxon>
        <taxon>Hypocreales</taxon>
        <taxon>Clavicipitaceae</taxon>
        <taxon>Metarhizium</taxon>
    </lineage>
</organism>
<keyword evidence="3" id="KW-1185">Reference proteome</keyword>
<evidence type="ECO:0000256" key="1">
    <source>
        <dbReference type="SAM" id="MobiDB-lite"/>
    </source>
</evidence>
<evidence type="ECO:0000313" key="2">
    <source>
        <dbReference type="EMBL" id="KID80877.1"/>
    </source>
</evidence>